<feature type="signal peptide" evidence="1">
    <location>
        <begin position="1"/>
        <end position="21"/>
    </location>
</feature>
<dbReference type="Pfam" id="PF12741">
    <property type="entry name" value="SusD-like"/>
    <property type="match status" value="1"/>
</dbReference>
<evidence type="ECO:0000256" key="1">
    <source>
        <dbReference type="SAM" id="SignalP"/>
    </source>
</evidence>
<dbReference type="RefSeq" id="WP_041882118.1">
    <property type="nucleotide sequence ID" value="NZ_CP157278.1"/>
</dbReference>
<dbReference type="STRING" id="1503925.TH53_11570"/>
<dbReference type="InterPro" id="IPR011990">
    <property type="entry name" value="TPR-like_helical_dom_sf"/>
</dbReference>
<organism evidence="2 3">
    <name type="scientific">Pedobacter lusitanus</name>
    <dbReference type="NCBI Taxonomy" id="1503925"/>
    <lineage>
        <taxon>Bacteria</taxon>
        <taxon>Pseudomonadati</taxon>
        <taxon>Bacteroidota</taxon>
        <taxon>Sphingobacteriia</taxon>
        <taxon>Sphingobacteriales</taxon>
        <taxon>Sphingobacteriaceae</taxon>
        <taxon>Pedobacter</taxon>
    </lineage>
</organism>
<dbReference type="Gene3D" id="1.25.40.390">
    <property type="match status" value="1"/>
</dbReference>
<dbReference type="AlphaFoldDB" id="A0A0D0F5V2"/>
<comment type="caution">
    <text evidence="2">The sequence shown here is derived from an EMBL/GenBank/DDBJ whole genome shotgun (WGS) entry which is preliminary data.</text>
</comment>
<dbReference type="OrthoDB" id="9766256at2"/>
<keyword evidence="1" id="KW-0732">Signal</keyword>
<dbReference type="SUPFAM" id="SSF48452">
    <property type="entry name" value="TPR-like"/>
    <property type="match status" value="1"/>
</dbReference>
<dbReference type="EMBL" id="JXRA01000048">
    <property type="protein sequence ID" value="KIO77003.1"/>
    <property type="molecule type" value="Genomic_DNA"/>
</dbReference>
<reference evidence="2 3" key="1">
    <citation type="submission" date="2015-01" db="EMBL/GenBank/DDBJ databases">
        <title>Draft genome sequence of Pedobacter sp. NL19 isolated from sludge of an effluent treatment pond in an abandoned uranium mine.</title>
        <authorList>
            <person name="Santos T."/>
            <person name="Caetano T."/>
            <person name="Covas C."/>
            <person name="Cruz A."/>
            <person name="Mendo S."/>
        </authorList>
    </citation>
    <scope>NUCLEOTIDE SEQUENCE [LARGE SCALE GENOMIC DNA]</scope>
    <source>
        <strain evidence="2 3">NL19</strain>
    </source>
</reference>
<protein>
    <submittedName>
        <fullName evidence="2">Contig48, whole genome shotgun sequence</fullName>
    </submittedName>
</protein>
<gene>
    <name evidence="2" type="ORF">TH53_11570</name>
</gene>
<dbReference type="InterPro" id="IPR024302">
    <property type="entry name" value="SusD-like"/>
</dbReference>
<sequence>MKKYFNIFTLLVLFSSLTGCKKDLDINNNPNSATGSTVKPALILPNALTVTAANTITYNTYASFIVGYQLPGRGVSGFSDTYSYNFTSASNNSLWDNVFGNLKDYQYIITSSQNDPQQALFNAIAHIGRVYNYQKLVDAYGDVPYTDALQGAENVAPKFDSATSVYQNLVKELDDAIAKIKSNAGNAGTTVTALNGSSDVLFGGNLTKWIQFANNIKLRILVRAEGSSINNFVSSAYTTFSTEGFLLENALVNPGYNAASKQNPFWSYYHSSVTGSASSAATYYIPSKYIYTFYNGPLLTDAKRGALIYRNFPSTPTGQLGDEKNNPGAIPTYSAWFTGTGTGLAASNTIGVLKGRAFGVPVFLASDIYFLLAEAALNGHILSGDAKSNFDKGILASYQYLETNVSNVIESGQNPSADAKAYQTANAGNYLANYELAGSKEQRLEAIITQKYIASNTINSFEAWSDFRRTTYPKIQANGSATTTFVSISSASSRPDKLPVRDIYPQTEYNLNPNTPQINNAFSSPIFWDLN</sequence>
<keyword evidence="3" id="KW-1185">Reference proteome</keyword>
<dbReference type="Pfam" id="PF12771">
    <property type="entry name" value="SusD-like_2"/>
    <property type="match status" value="1"/>
</dbReference>
<proteinExistence type="predicted"/>
<evidence type="ECO:0000313" key="3">
    <source>
        <dbReference type="Proteomes" id="UP000032049"/>
    </source>
</evidence>
<dbReference type="InterPro" id="IPR041662">
    <property type="entry name" value="SusD-like_2"/>
</dbReference>
<dbReference type="Proteomes" id="UP000032049">
    <property type="component" value="Unassembled WGS sequence"/>
</dbReference>
<feature type="chain" id="PRO_5002226720" evidence="1">
    <location>
        <begin position="22"/>
        <end position="531"/>
    </location>
</feature>
<evidence type="ECO:0000313" key="2">
    <source>
        <dbReference type="EMBL" id="KIO77003.1"/>
    </source>
</evidence>
<dbReference type="PROSITE" id="PS51257">
    <property type="entry name" value="PROKAR_LIPOPROTEIN"/>
    <property type="match status" value="1"/>
</dbReference>
<name>A0A0D0F5V2_9SPHI</name>
<accession>A0A0D0F5V2</accession>